<dbReference type="Pfam" id="PF00128">
    <property type="entry name" value="Alpha-amylase"/>
    <property type="match status" value="1"/>
</dbReference>
<keyword evidence="1" id="KW-0472">Membrane</keyword>
<protein>
    <submittedName>
        <fullName evidence="4">Alpha-amylase family glycosyl hydrolase</fullName>
    </submittedName>
</protein>
<dbReference type="PANTHER" id="PTHR10357">
    <property type="entry name" value="ALPHA-AMYLASE FAMILY MEMBER"/>
    <property type="match status" value="1"/>
</dbReference>
<feature type="domain" description="Alpha-amylase-like C-terminal" evidence="3">
    <location>
        <begin position="227"/>
        <end position="303"/>
    </location>
</feature>
<evidence type="ECO:0000259" key="2">
    <source>
        <dbReference type="Pfam" id="PF00128"/>
    </source>
</evidence>
<evidence type="ECO:0000313" key="5">
    <source>
        <dbReference type="Proteomes" id="UP001275315"/>
    </source>
</evidence>
<evidence type="ECO:0000256" key="1">
    <source>
        <dbReference type="SAM" id="Phobius"/>
    </source>
</evidence>
<dbReference type="EMBL" id="JAWDIQ010000001">
    <property type="protein sequence ID" value="MDY0407862.1"/>
    <property type="molecule type" value="Genomic_DNA"/>
</dbReference>
<gene>
    <name evidence="4" type="ORF">RWD45_03610</name>
</gene>
<dbReference type="GO" id="GO:0016787">
    <property type="term" value="F:hydrolase activity"/>
    <property type="evidence" value="ECO:0007669"/>
    <property type="project" value="UniProtKB-KW"/>
</dbReference>
<dbReference type="InterPro" id="IPR006047">
    <property type="entry name" value="GH13_cat_dom"/>
</dbReference>
<feature type="transmembrane region" description="Helical" evidence="1">
    <location>
        <begin position="313"/>
        <end position="334"/>
    </location>
</feature>
<dbReference type="InterPro" id="IPR017853">
    <property type="entry name" value="GH"/>
</dbReference>
<feature type="domain" description="Glycosyl hydrolase family 13 catalytic" evidence="2">
    <location>
        <begin position="19"/>
        <end position="193"/>
    </location>
</feature>
<comment type="caution">
    <text evidence="4">The sequence shown here is derived from an EMBL/GenBank/DDBJ whole genome shotgun (WGS) entry which is preliminary data.</text>
</comment>
<keyword evidence="4" id="KW-0378">Hydrolase</keyword>
<dbReference type="Proteomes" id="UP001275315">
    <property type="component" value="Unassembled WGS sequence"/>
</dbReference>
<dbReference type="InterPro" id="IPR013780">
    <property type="entry name" value="Glyco_hydro_b"/>
</dbReference>
<sequence length="346" mass="39299">MDGYSKQFDTKKNPWLENVVALDTGNPEVISYLQEVADFWVEEANIDGYSLYAADETSPQFLNAFTSHLKEKHPQFMILASTITNQGDEKLREIEGIDLVDNKVLQQALFSSFAEEGKPVEEIIDSWENNGKPYGLIAIDDPFSKRFTHEFSEHRRNILTAWKLALTYMYTTPGVPIIYQGSEIPMYGSGYPESQHLVELNSGDSDLKEFYTRISSLRTSFPALQYGDFEKVAQDKGMSVYKRTYEGETIYIAINNDPESRAVSIKGIGNGLQLRGLLGDNLAREDEQGEYKIGIPRESSEVYIIEENTGLNWVFIAPILVVMLLFVTAIVYLGRKEKQRNHNSEK</sequence>
<name>A0ABU5CPV9_9BACI</name>
<organism evidence="4 5">
    <name type="scientific">Paracerasibacillus soli</name>
    <dbReference type="NCBI Taxonomy" id="480284"/>
    <lineage>
        <taxon>Bacteria</taxon>
        <taxon>Bacillati</taxon>
        <taxon>Bacillota</taxon>
        <taxon>Bacilli</taxon>
        <taxon>Bacillales</taxon>
        <taxon>Bacillaceae</taxon>
        <taxon>Paracerasibacillus</taxon>
    </lineage>
</organism>
<keyword evidence="5" id="KW-1185">Reference proteome</keyword>
<evidence type="ECO:0000313" key="4">
    <source>
        <dbReference type="EMBL" id="MDY0407862.1"/>
    </source>
</evidence>
<reference evidence="4 5" key="1">
    <citation type="submission" date="2023-10" db="EMBL/GenBank/DDBJ databases">
        <title>Virgibacillus soli CC-YMP-6 genome.</title>
        <authorList>
            <person name="Miliotis G."/>
            <person name="Sengupta P."/>
            <person name="Hameed A."/>
            <person name="Chuvochina M."/>
            <person name="Mcdonagh F."/>
            <person name="Simpson A.C."/>
            <person name="Singh N.K."/>
            <person name="Rekha P.D."/>
            <person name="Raman K."/>
            <person name="Hugenholtz P."/>
            <person name="Venkateswaran K."/>
        </authorList>
    </citation>
    <scope>NUCLEOTIDE SEQUENCE [LARGE SCALE GENOMIC DNA]</scope>
    <source>
        <strain evidence="4 5">CC-YMP-6</strain>
    </source>
</reference>
<dbReference type="Pfam" id="PF22026">
    <property type="entry name" value="Alpha-amylase_C_2"/>
    <property type="match status" value="1"/>
</dbReference>
<accession>A0ABU5CPV9</accession>
<dbReference type="InterPro" id="IPR054174">
    <property type="entry name" value="Alpha-amylase-like_C"/>
</dbReference>
<dbReference type="Gene3D" id="3.20.20.80">
    <property type="entry name" value="Glycosidases"/>
    <property type="match status" value="1"/>
</dbReference>
<proteinExistence type="predicted"/>
<dbReference type="SUPFAM" id="SSF51011">
    <property type="entry name" value="Glycosyl hydrolase domain"/>
    <property type="match status" value="1"/>
</dbReference>
<dbReference type="SUPFAM" id="SSF51445">
    <property type="entry name" value="(Trans)glycosidases"/>
    <property type="match status" value="1"/>
</dbReference>
<dbReference type="RefSeq" id="WP_320378643.1">
    <property type="nucleotide sequence ID" value="NZ_JAWDIQ010000001.1"/>
</dbReference>
<evidence type="ECO:0000259" key="3">
    <source>
        <dbReference type="Pfam" id="PF22026"/>
    </source>
</evidence>
<keyword evidence="1" id="KW-1133">Transmembrane helix</keyword>
<keyword evidence="1" id="KW-0812">Transmembrane</keyword>
<dbReference type="Gene3D" id="2.60.40.1180">
    <property type="entry name" value="Golgi alpha-mannosidase II"/>
    <property type="match status" value="1"/>
</dbReference>